<proteinExistence type="predicted"/>
<dbReference type="Proteomes" id="UP000546162">
    <property type="component" value="Unassembled WGS sequence"/>
</dbReference>
<evidence type="ECO:0000313" key="2">
    <source>
        <dbReference type="Proteomes" id="UP000546162"/>
    </source>
</evidence>
<keyword evidence="2" id="KW-1185">Reference proteome</keyword>
<sequence length="284" mass="31446">MSDGSGDGRRGAAVRDYDGLYKALLNAHPQEALRLLCKAQVDGAVVVDGPTEQVRQRSMQRDKVFVVSGPDGTVDVHHIEVQVKRTDDFQVRMVAYWAGLAGKYAEPRHRIHQTVLWPVGGGYPGSFQRDRLHLEYRSVSVPDDLDPAALLTSPLAPLALWSSRRPPDVADRVAERIAAVADNEQRLVLVDLSMLAEEDVAAQVVEALRSKGMSFALEKTEVGREIAQKNRLEERIDAMRLLLQARFGDLADLDELARRLVADDYAANMVKIVNGASLEDLERS</sequence>
<dbReference type="EMBL" id="JACHNB010000001">
    <property type="protein sequence ID" value="MBB4741798.1"/>
    <property type="molecule type" value="Genomic_DNA"/>
</dbReference>
<reference evidence="1 2" key="1">
    <citation type="submission" date="2020-08" db="EMBL/GenBank/DDBJ databases">
        <title>Sequencing the genomes of 1000 actinobacteria strains.</title>
        <authorList>
            <person name="Klenk H.-P."/>
        </authorList>
    </citation>
    <scope>NUCLEOTIDE SEQUENCE [LARGE SCALE GENOMIC DNA]</scope>
    <source>
        <strain evidence="1 2">DSM 45809</strain>
    </source>
</reference>
<accession>A0A7W7M997</accession>
<gene>
    <name evidence="1" type="ORF">BJY16_005257</name>
</gene>
<organism evidence="1 2">
    <name type="scientific">Actinoplanes octamycinicus</name>
    <dbReference type="NCBI Taxonomy" id="135948"/>
    <lineage>
        <taxon>Bacteria</taxon>
        <taxon>Bacillati</taxon>
        <taxon>Actinomycetota</taxon>
        <taxon>Actinomycetes</taxon>
        <taxon>Micromonosporales</taxon>
        <taxon>Micromonosporaceae</taxon>
        <taxon>Actinoplanes</taxon>
    </lineage>
</organism>
<name>A0A7W7M997_9ACTN</name>
<dbReference type="AlphaFoldDB" id="A0A7W7M997"/>
<dbReference type="RefSeq" id="WP_185042240.1">
    <property type="nucleotide sequence ID" value="NZ_BAABFG010000005.1"/>
</dbReference>
<evidence type="ECO:0000313" key="1">
    <source>
        <dbReference type="EMBL" id="MBB4741798.1"/>
    </source>
</evidence>
<protein>
    <submittedName>
        <fullName evidence="1">Uncharacterized protein</fullName>
    </submittedName>
</protein>
<comment type="caution">
    <text evidence="1">The sequence shown here is derived from an EMBL/GenBank/DDBJ whole genome shotgun (WGS) entry which is preliminary data.</text>
</comment>